<name>A0ACA9RGP0_9GLOM</name>
<gene>
    <name evidence="1" type="ORF">RPERSI_LOCUS19320</name>
</gene>
<protein>
    <submittedName>
        <fullName evidence="1">5321_t:CDS:1</fullName>
    </submittedName>
</protein>
<comment type="caution">
    <text evidence="1">The sequence shown here is derived from an EMBL/GenBank/DDBJ whole genome shotgun (WGS) entry which is preliminary data.</text>
</comment>
<dbReference type="Proteomes" id="UP000789920">
    <property type="component" value="Unassembled WGS sequence"/>
</dbReference>
<dbReference type="EMBL" id="CAJVQC010052757">
    <property type="protein sequence ID" value="CAG8791978.1"/>
    <property type="molecule type" value="Genomic_DNA"/>
</dbReference>
<evidence type="ECO:0000313" key="1">
    <source>
        <dbReference type="EMBL" id="CAG8791978.1"/>
    </source>
</evidence>
<evidence type="ECO:0000313" key="2">
    <source>
        <dbReference type="Proteomes" id="UP000789920"/>
    </source>
</evidence>
<proteinExistence type="predicted"/>
<sequence>GDFDDSGPQYDSAKLIMNHKLSAQPHDDDHSKEALPESGLSS</sequence>
<keyword evidence="2" id="KW-1185">Reference proteome</keyword>
<accession>A0ACA9RGP0</accession>
<organism evidence="1 2">
    <name type="scientific">Racocetra persica</name>
    <dbReference type="NCBI Taxonomy" id="160502"/>
    <lineage>
        <taxon>Eukaryota</taxon>
        <taxon>Fungi</taxon>
        <taxon>Fungi incertae sedis</taxon>
        <taxon>Mucoromycota</taxon>
        <taxon>Glomeromycotina</taxon>
        <taxon>Glomeromycetes</taxon>
        <taxon>Diversisporales</taxon>
        <taxon>Gigasporaceae</taxon>
        <taxon>Racocetra</taxon>
    </lineage>
</organism>
<feature type="non-terminal residue" evidence="1">
    <location>
        <position position="1"/>
    </location>
</feature>
<reference evidence="1" key="1">
    <citation type="submission" date="2021-06" db="EMBL/GenBank/DDBJ databases">
        <authorList>
            <person name="Kallberg Y."/>
            <person name="Tangrot J."/>
            <person name="Rosling A."/>
        </authorList>
    </citation>
    <scope>NUCLEOTIDE SEQUENCE</scope>
    <source>
        <strain evidence="1">MA461A</strain>
    </source>
</reference>